<dbReference type="AlphaFoldDB" id="A0A2P1QNJ3"/>
<feature type="binding site" evidence="13">
    <location>
        <position position="190"/>
    </location>
    <ligand>
        <name>ATP</name>
        <dbReference type="ChEBI" id="CHEBI:30616"/>
    </ligand>
</feature>
<dbReference type="UniPathway" id="UPA00034">
    <property type="reaction ID" value="UER00015"/>
</dbReference>
<dbReference type="PIRSF" id="PIRSF000726">
    <property type="entry name" value="Asp_kin"/>
    <property type="match status" value="1"/>
</dbReference>
<dbReference type="PANTHER" id="PTHR21499">
    <property type="entry name" value="ASPARTATE KINASE"/>
    <property type="match status" value="1"/>
</dbReference>
<dbReference type="NCBIfam" id="NF005155">
    <property type="entry name" value="PRK06635.1-4"/>
    <property type="match status" value="1"/>
</dbReference>
<accession>A0A2P1QNJ3</accession>
<dbReference type="FunFam" id="3.30.2130.10:FF:000001">
    <property type="entry name" value="Bifunctional aspartokinase/homoserine dehydrogenase"/>
    <property type="match status" value="1"/>
</dbReference>
<comment type="catalytic activity">
    <reaction evidence="12 14">
        <text>L-aspartate + ATP = 4-phospho-L-aspartate + ADP</text>
        <dbReference type="Rhea" id="RHEA:23776"/>
        <dbReference type="ChEBI" id="CHEBI:29991"/>
        <dbReference type="ChEBI" id="CHEBI:30616"/>
        <dbReference type="ChEBI" id="CHEBI:57535"/>
        <dbReference type="ChEBI" id="CHEBI:456216"/>
        <dbReference type="EC" id="2.7.2.4"/>
    </reaction>
</comment>
<dbReference type="GO" id="GO:0005829">
    <property type="term" value="C:cytosol"/>
    <property type="evidence" value="ECO:0007669"/>
    <property type="project" value="TreeGrafter"/>
</dbReference>
<dbReference type="InterPro" id="IPR045865">
    <property type="entry name" value="ACT-like_dom_sf"/>
</dbReference>
<evidence type="ECO:0000256" key="13">
    <source>
        <dbReference type="PIRSR" id="PIRSR000726-1"/>
    </source>
</evidence>
<dbReference type="NCBIfam" id="TIGR00656">
    <property type="entry name" value="asp_kin_monofn"/>
    <property type="match status" value="1"/>
</dbReference>
<dbReference type="GO" id="GO:0009090">
    <property type="term" value="P:homoserine biosynthetic process"/>
    <property type="evidence" value="ECO:0007669"/>
    <property type="project" value="TreeGrafter"/>
</dbReference>
<dbReference type="InterPro" id="IPR005260">
    <property type="entry name" value="Asp_kin_monofn"/>
</dbReference>
<dbReference type="CDD" id="cd04261">
    <property type="entry name" value="AAK_AKii-LysC-BS"/>
    <property type="match status" value="1"/>
</dbReference>
<protein>
    <recommendedName>
        <fullName evidence="14">Aspartokinase</fullName>
        <ecNumber evidence="14">2.7.2.4</ecNumber>
    </recommendedName>
</protein>
<feature type="domain" description="ACT" evidence="16">
    <location>
        <begin position="270"/>
        <end position="344"/>
    </location>
</feature>
<dbReference type="InterPro" id="IPR001341">
    <property type="entry name" value="Asp_kinase"/>
</dbReference>
<dbReference type="InterPro" id="IPR041740">
    <property type="entry name" value="AKii-LysC-BS"/>
</dbReference>
<feature type="binding site" evidence="13">
    <location>
        <begin position="179"/>
        <end position="180"/>
    </location>
    <ligand>
        <name>ATP</name>
        <dbReference type="ChEBI" id="CHEBI:30616"/>
    </ligand>
</feature>
<dbReference type="NCBIfam" id="TIGR00657">
    <property type="entry name" value="asp_kinases"/>
    <property type="match status" value="1"/>
</dbReference>
<feature type="binding site" evidence="13">
    <location>
        <position position="80"/>
    </location>
    <ligand>
        <name>substrate</name>
    </ligand>
</feature>
<dbReference type="NCBIfam" id="NF005154">
    <property type="entry name" value="PRK06635.1-2"/>
    <property type="match status" value="1"/>
</dbReference>
<dbReference type="EC" id="2.7.2.4" evidence="14"/>
<evidence type="ECO:0000256" key="12">
    <source>
        <dbReference type="ARBA" id="ARBA00047872"/>
    </source>
</evidence>
<evidence type="ECO:0000313" key="18">
    <source>
        <dbReference type="Proteomes" id="UP000033961"/>
    </source>
</evidence>
<dbReference type="PROSITE" id="PS51671">
    <property type="entry name" value="ACT"/>
    <property type="match status" value="2"/>
</dbReference>
<dbReference type="PROSITE" id="PS00324">
    <property type="entry name" value="ASPARTOKINASE"/>
    <property type="match status" value="1"/>
</dbReference>
<evidence type="ECO:0000256" key="9">
    <source>
        <dbReference type="ARBA" id="ARBA00022777"/>
    </source>
</evidence>
<comment type="pathway">
    <text evidence="1 15">Amino-acid biosynthesis; L-lysine biosynthesis via DAP pathway; (S)-tetrahydrodipicolinate from L-aspartate: step 1/4.</text>
</comment>
<dbReference type="Proteomes" id="UP000033961">
    <property type="component" value="Chromosome I"/>
</dbReference>
<evidence type="ECO:0000313" key="17">
    <source>
        <dbReference type="EMBL" id="AVQ10453.1"/>
    </source>
</evidence>
<feature type="binding site" evidence="13">
    <location>
        <begin position="13"/>
        <end position="16"/>
    </location>
    <ligand>
        <name>ATP</name>
        <dbReference type="ChEBI" id="CHEBI:30616"/>
    </ligand>
</feature>
<name>A0A2P1QNJ3_9LEPT</name>
<dbReference type="InterPro" id="IPR018042">
    <property type="entry name" value="Aspartate_kinase_CS"/>
</dbReference>
<dbReference type="Pfam" id="PF22468">
    <property type="entry name" value="ACT_9"/>
    <property type="match status" value="2"/>
</dbReference>
<dbReference type="EMBL" id="CP027843">
    <property type="protein sequence ID" value="AVQ10453.1"/>
    <property type="molecule type" value="Genomic_DNA"/>
</dbReference>
<dbReference type="SUPFAM" id="SSF55021">
    <property type="entry name" value="ACT-like"/>
    <property type="match status" value="2"/>
</dbReference>
<reference evidence="17 18" key="1">
    <citation type="journal article" date="2015" name="Genome Announc.">
        <title>Draft Genome Sequences of Leptospira santarosai Strains U160, U164, and U233, Isolated from Asymptomatic Cattle.</title>
        <authorList>
            <person name="Kremer F.S."/>
            <person name="Eslabao M.R."/>
            <person name="Provisor M."/>
            <person name="Woloski R.D."/>
            <person name="Ramires O.V."/>
            <person name="Moreno L.Z."/>
            <person name="Moreno A.M."/>
            <person name="Hamond C."/>
            <person name="Lilenbaum W."/>
            <person name="Dellagostin O.A."/>
        </authorList>
    </citation>
    <scope>NUCLEOTIDE SEQUENCE [LARGE SCALE GENOMIC DNA]</scope>
    <source>
        <strain evidence="17 18">U160</strain>
    </source>
</reference>
<keyword evidence="5 15" id="KW-0028">Amino-acid biosynthesis</keyword>
<dbReference type="SUPFAM" id="SSF53633">
    <property type="entry name" value="Carbamate kinase-like"/>
    <property type="match status" value="1"/>
</dbReference>
<evidence type="ECO:0000256" key="11">
    <source>
        <dbReference type="ARBA" id="ARBA00023154"/>
    </source>
</evidence>
<dbReference type="FunFam" id="3.40.1160.10:FF:000002">
    <property type="entry name" value="Aspartokinase"/>
    <property type="match status" value="1"/>
</dbReference>
<dbReference type="GO" id="GO:0004072">
    <property type="term" value="F:aspartate kinase activity"/>
    <property type="evidence" value="ECO:0007669"/>
    <property type="project" value="UniProtKB-EC"/>
</dbReference>
<feature type="binding site" evidence="13">
    <location>
        <position position="53"/>
    </location>
    <ligand>
        <name>substrate</name>
    </ligand>
</feature>
<sequence length="410" mass="43885">MTVKVMTNIIVQKYGGTSVGTPERIQNVAKRIKSYHDKGQQIAVVVSAMGHTTDELVELAAKISSNPPKREMDMLLSTGEQISTALLAMALWEIGVPATSFTGSQIKLLTDGNFSNAKIKMIDRSKIDAALNDGKVAIIAGFQGIDEEENITTLGRGGSDTSAVAIAAVLGAKECEIYTDVDGVYTADPRIVPNAKKHAQITYEEMLELASLGAGVLHSRSVELGMNYDVVIHVRSSFNENRGTLVMSEDKIMEKLKVSGVTAKSDQARITIAEVPDKPGLAARLFGELNSKHILVDMIVQSSPYNGINTISFTIPKKDVLQAKPILQGFSKAHNAREPEINESIAIVSAVGVGMKSHVGVAAGMFQALADNGINIEMISTSEIKISCVIPEDQAKIAINKIHDVFGLSA</sequence>
<dbReference type="Pfam" id="PF00696">
    <property type="entry name" value="AA_kinase"/>
    <property type="match status" value="1"/>
</dbReference>
<dbReference type="Gene3D" id="3.30.2130.10">
    <property type="entry name" value="VC0802-like"/>
    <property type="match status" value="1"/>
</dbReference>
<evidence type="ECO:0000256" key="5">
    <source>
        <dbReference type="ARBA" id="ARBA00022605"/>
    </source>
</evidence>
<dbReference type="PANTHER" id="PTHR21499:SF3">
    <property type="entry name" value="ASPARTOKINASE"/>
    <property type="match status" value="1"/>
</dbReference>
<dbReference type="CDD" id="cd04913">
    <property type="entry name" value="ACT_AKii-LysC-BS-like_1"/>
    <property type="match status" value="1"/>
</dbReference>
<gene>
    <name evidence="17" type="ORF">XB16_0094</name>
</gene>
<dbReference type="UniPathway" id="UPA00051">
    <property type="reaction ID" value="UER00462"/>
</dbReference>
<dbReference type="UniPathway" id="UPA00050">
    <property type="reaction ID" value="UER00461"/>
</dbReference>
<feature type="binding site" evidence="13">
    <location>
        <position position="185"/>
    </location>
    <ligand>
        <name>ATP</name>
        <dbReference type="ChEBI" id="CHEBI:30616"/>
    </ligand>
</feature>
<dbReference type="GO" id="GO:0005524">
    <property type="term" value="F:ATP binding"/>
    <property type="evidence" value="ECO:0007669"/>
    <property type="project" value="UniProtKB-KW"/>
</dbReference>
<comment type="similarity">
    <text evidence="4 14">Belongs to the aspartokinase family.</text>
</comment>
<evidence type="ECO:0000256" key="6">
    <source>
        <dbReference type="ARBA" id="ARBA00022679"/>
    </source>
</evidence>
<evidence type="ECO:0000256" key="7">
    <source>
        <dbReference type="ARBA" id="ARBA00022737"/>
    </source>
</evidence>
<comment type="pathway">
    <text evidence="2 15">Amino-acid biosynthesis; L-methionine biosynthesis via de novo pathway; L-homoserine from L-aspartate: step 1/3.</text>
</comment>
<proteinExistence type="inferred from homology"/>
<evidence type="ECO:0000256" key="2">
    <source>
        <dbReference type="ARBA" id="ARBA00004986"/>
    </source>
</evidence>
<dbReference type="Gene3D" id="3.40.1160.10">
    <property type="entry name" value="Acetylglutamate kinase-like"/>
    <property type="match status" value="1"/>
</dbReference>
<evidence type="ECO:0000256" key="14">
    <source>
        <dbReference type="RuleBase" id="RU003448"/>
    </source>
</evidence>
<keyword evidence="11" id="KW-0457">Lysine biosynthesis</keyword>
<comment type="pathway">
    <text evidence="3 15">Amino-acid biosynthesis; L-threonine biosynthesis; L-threonine from L-aspartate: step 1/5.</text>
</comment>
<dbReference type="GO" id="GO:0009088">
    <property type="term" value="P:threonine biosynthetic process"/>
    <property type="evidence" value="ECO:0007669"/>
    <property type="project" value="UniProtKB-UniPathway"/>
</dbReference>
<dbReference type="InterPro" id="IPR036393">
    <property type="entry name" value="AceGlu_kinase-like_sf"/>
</dbReference>
<dbReference type="InterPro" id="IPR002912">
    <property type="entry name" value="ACT_dom"/>
</dbReference>
<dbReference type="InterPro" id="IPR054352">
    <property type="entry name" value="ACT_Aspartokinase"/>
</dbReference>
<evidence type="ECO:0000256" key="4">
    <source>
        <dbReference type="ARBA" id="ARBA00010122"/>
    </source>
</evidence>
<evidence type="ECO:0000256" key="3">
    <source>
        <dbReference type="ARBA" id="ARBA00005139"/>
    </source>
</evidence>
<keyword evidence="10 13" id="KW-0067">ATP-binding</keyword>
<dbReference type="CDD" id="cd04923">
    <property type="entry name" value="ACT_AK-LysC-DapG-like_2"/>
    <property type="match status" value="1"/>
</dbReference>
<keyword evidence="7" id="KW-0677">Repeat</keyword>
<dbReference type="InterPro" id="IPR001048">
    <property type="entry name" value="Asp/Glu/Uridylate_kinase"/>
</dbReference>
<evidence type="ECO:0000256" key="1">
    <source>
        <dbReference type="ARBA" id="ARBA00004766"/>
    </source>
</evidence>
<feature type="domain" description="ACT" evidence="16">
    <location>
        <begin position="350"/>
        <end position="410"/>
    </location>
</feature>
<keyword evidence="9 14" id="KW-0418">Kinase</keyword>
<evidence type="ECO:0000256" key="10">
    <source>
        <dbReference type="ARBA" id="ARBA00022840"/>
    </source>
</evidence>
<evidence type="ECO:0000256" key="8">
    <source>
        <dbReference type="ARBA" id="ARBA00022741"/>
    </source>
</evidence>
<keyword evidence="6 14" id="KW-0808">Transferase</keyword>
<evidence type="ECO:0000256" key="15">
    <source>
        <dbReference type="RuleBase" id="RU004249"/>
    </source>
</evidence>
<keyword evidence="8 13" id="KW-0547">Nucleotide-binding</keyword>
<organism evidence="17 18">
    <name type="scientific">Leptospira santarosai</name>
    <dbReference type="NCBI Taxonomy" id="28183"/>
    <lineage>
        <taxon>Bacteria</taxon>
        <taxon>Pseudomonadati</taxon>
        <taxon>Spirochaetota</taxon>
        <taxon>Spirochaetia</taxon>
        <taxon>Leptospirales</taxon>
        <taxon>Leptospiraceae</taxon>
        <taxon>Leptospira</taxon>
    </lineage>
</organism>
<dbReference type="GO" id="GO:0009089">
    <property type="term" value="P:lysine biosynthetic process via diaminopimelate"/>
    <property type="evidence" value="ECO:0007669"/>
    <property type="project" value="UniProtKB-UniPathway"/>
</dbReference>
<evidence type="ECO:0000259" key="16">
    <source>
        <dbReference type="PROSITE" id="PS51671"/>
    </source>
</evidence>